<evidence type="ECO:0000256" key="1">
    <source>
        <dbReference type="SAM" id="MobiDB-lite"/>
    </source>
</evidence>
<evidence type="ECO:0000313" key="3">
    <source>
        <dbReference type="EMBL" id="ANF96645.1"/>
    </source>
</evidence>
<evidence type="ECO:0000313" key="4">
    <source>
        <dbReference type="Proteomes" id="UP000078148"/>
    </source>
</evidence>
<feature type="region of interest" description="Disordered" evidence="1">
    <location>
        <begin position="87"/>
        <end position="200"/>
    </location>
</feature>
<gene>
    <name evidence="3" type="ORF">AR543_11925</name>
</gene>
<reference evidence="3 4" key="2">
    <citation type="journal article" date="2016" name="Int. J. Syst. Evol. Microbiol.">
        <title>Paenibacillus bovis sp. nov., isolated from raw yak (Bos grunniens) milk.</title>
        <authorList>
            <person name="Gao C."/>
            <person name="Han J."/>
            <person name="Liu Z."/>
            <person name="Xu X."/>
            <person name="Hang F."/>
            <person name="Wu Z."/>
        </authorList>
    </citation>
    <scope>NUCLEOTIDE SEQUENCE [LARGE SCALE GENOMIC DNA]</scope>
    <source>
        <strain evidence="3 4">BD3526</strain>
    </source>
</reference>
<protein>
    <recommendedName>
        <fullName evidence="5">DUF3221 domain-containing protein</fullName>
    </recommendedName>
</protein>
<dbReference type="AlphaFoldDB" id="A0A172ZG72"/>
<feature type="signal peptide" evidence="2">
    <location>
        <begin position="1"/>
        <end position="22"/>
    </location>
</feature>
<organism evidence="3 4">
    <name type="scientific">Paenibacillus bovis</name>
    <dbReference type="NCBI Taxonomy" id="1616788"/>
    <lineage>
        <taxon>Bacteria</taxon>
        <taxon>Bacillati</taxon>
        <taxon>Bacillota</taxon>
        <taxon>Bacilli</taxon>
        <taxon>Bacillales</taxon>
        <taxon>Paenibacillaceae</taxon>
        <taxon>Paenibacillus</taxon>
    </lineage>
</organism>
<feature type="compositionally biased region" description="Polar residues" evidence="1">
    <location>
        <begin position="179"/>
        <end position="195"/>
    </location>
</feature>
<evidence type="ECO:0000256" key="2">
    <source>
        <dbReference type="SAM" id="SignalP"/>
    </source>
</evidence>
<evidence type="ECO:0008006" key="5">
    <source>
        <dbReference type="Google" id="ProtNLM"/>
    </source>
</evidence>
<dbReference type="Proteomes" id="UP000078148">
    <property type="component" value="Chromosome"/>
</dbReference>
<keyword evidence="2" id="KW-0732">Signal</keyword>
<feature type="chain" id="PRO_5038726171" description="DUF3221 domain-containing protein" evidence="2">
    <location>
        <begin position="23"/>
        <end position="231"/>
    </location>
</feature>
<dbReference type="PROSITE" id="PS51257">
    <property type="entry name" value="PROKAR_LIPOPROTEIN"/>
    <property type="match status" value="1"/>
</dbReference>
<keyword evidence="4" id="KW-1185">Reference proteome</keyword>
<reference evidence="4" key="1">
    <citation type="submission" date="2015-10" db="EMBL/GenBank/DDBJ databases">
        <title>Genome of Paenibacillus bovis sp. nov.</title>
        <authorList>
            <person name="Wu Z."/>
            <person name="Gao C."/>
            <person name="Liu Z."/>
            <person name="Zheng H."/>
        </authorList>
    </citation>
    <scope>NUCLEOTIDE SEQUENCE [LARGE SCALE GENOMIC DNA]</scope>
    <source>
        <strain evidence="4">BD3526</strain>
    </source>
</reference>
<dbReference type="KEGG" id="pbv:AR543_11925"/>
<dbReference type="OrthoDB" id="2626354at2"/>
<accession>A0A172ZG72</accession>
<proteinExistence type="predicted"/>
<dbReference type="STRING" id="1616788.AR543_11925"/>
<feature type="compositionally biased region" description="Polar residues" evidence="1">
    <location>
        <begin position="127"/>
        <end position="144"/>
    </location>
</feature>
<name>A0A172ZG72_9BACL</name>
<feature type="compositionally biased region" description="Polar residues" evidence="1">
    <location>
        <begin position="87"/>
        <end position="115"/>
    </location>
</feature>
<sequence length="231" mass="23956">MRHKTYALCWSAALLSGAILLSGCDVITAQNIPANGGSGMNGGGMGMNGGPGRNGSSMRGMMNADIIGKVISVNGNMLNIELMEQSRNGTKSEASAGQTRTDTKGSSTADSSTSAPRPDRNSLPDKNGSSDAERSTTGTPQQSPGRDGGGPELNSTGEKKTLKVSEEVQISEGPGMMPQMSTKPSTSATDPTNPANPIAGSELQLSDLKAGETVMIWYKQNTETVERITVM</sequence>
<feature type="compositionally biased region" description="Basic and acidic residues" evidence="1">
    <location>
        <begin position="157"/>
        <end position="166"/>
    </location>
</feature>
<dbReference type="RefSeq" id="WP_060534681.1">
    <property type="nucleotide sequence ID" value="NZ_CP013023.1"/>
</dbReference>
<dbReference type="EMBL" id="CP013023">
    <property type="protein sequence ID" value="ANF96645.1"/>
    <property type="molecule type" value="Genomic_DNA"/>
</dbReference>